<organism evidence="6 8">
    <name type="scientific">Peronospora effusa</name>
    <dbReference type="NCBI Taxonomy" id="542832"/>
    <lineage>
        <taxon>Eukaryota</taxon>
        <taxon>Sar</taxon>
        <taxon>Stramenopiles</taxon>
        <taxon>Oomycota</taxon>
        <taxon>Peronosporomycetes</taxon>
        <taxon>Peronosporales</taxon>
        <taxon>Peronosporaceae</taxon>
        <taxon>Peronospora</taxon>
    </lineage>
</organism>
<proteinExistence type="predicted"/>
<dbReference type="PROSITE" id="PS50865">
    <property type="entry name" value="ZF_MYND_2"/>
    <property type="match status" value="1"/>
</dbReference>
<keyword evidence="1" id="KW-0479">Metal-binding</keyword>
<reference evidence="8 9" key="1">
    <citation type="submission" date="2018-06" db="EMBL/GenBank/DDBJ databases">
        <title>Comparative genomics of downy mildews reveals potential adaptations to biotrophy.</title>
        <authorList>
            <person name="Fletcher K."/>
            <person name="Klosterman S.J."/>
            <person name="Derevnina L."/>
            <person name="Martin F."/>
            <person name="Koike S."/>
            <person name="Reyes Chin-Wo S."/>
            <person name="Mou B."/>
            <person name="Michelmore R."/>
        </authorList>
    </citation>
    <scope>NUCLEOTIDE SEQUENCE [LARGE SCALE GENOMIC DNA]</scope>
    <source>
        <strain evidence="7 9">R13</strain>
        <strain evidence="6 8">R14</strain>
    </source>
</reference>
<dbReference type="Pfam" id="PF01753">
    <property type="entry name" value="zf-MYND"/>
    <property type="match status" value="1"/>
</dbReference>
<dbReference type="EMBL" id="QLLG01000392">
    <property type="protein sequence ID" value="RMX63529.1"/>
    <property type="molecule type" value="Genomic_DNA"/>
</dbReference>
<dbReference type="Gene3D" id="6.10.140.2220">
    <property type="match status" value="1"/>
</dbReference>
<accession>A0A3M6VAH2</accession>
<evidence type="ECO:0000259" key="5">
    <source>
        <dbReference type="PROSITE" id="PS50865"/>
    </source>
</evidence>
<evidence type="ECO:0000313" key="6">
    <source>
        <dbReference type="EMBL" id="RMX63529.1"/>
    </source>
</evidence>
<feature type="domain" description="MYND-type" evidence="5">
    <location>
        <begin position="217"/>
        <end position="258"/>
    </location>
</feature>
<evidence type="ECO:0000313" key="7">
    <source>
        <dbReference type="EMBL" id="RQM12687.1"/>
    </source>
</evidence>
<dbReference type="Proteomes" id="UP000282087">
    <property type="component" value="Unassembled WGS sequence"/>
</dbReference>
<dbReference type="OrthoDB" id="496827at2759"/>
<evidence type="ECO:0000256" key="2">
    <source>
        <dbReference type="ARBA" id="ARBA00022771"/>
    </source>
</evidence>
<dbReference type="STRING" id="542832.A0A3M6VAH2"/>
<evidence type="ECO:0000256" key="4">
    <source>
        <dbReference type="PROSITE-ProRule" id="PRU00134"/>
    </source>
</evidence>
<gene>
    <name evidence="7" type="ORF">DD237_007058</name>
    <name evidence="6" type="ORF">DD238_006222</name>
</gene>
<evidence type="ECO:0000313" key="9">
    <source>
        <dbReference type="Proteomes" id="UP000286097"/>
    </source>
</evidence>
<dbReference type="AlphaFoldDB" id="A0A3M6VAH2"/>
<evidence type="ECO:0000256" key="1">
    <source>
        <dbReference type="ARBA" id="ARBA00022723"/>
    </source>
</evidence>
<sequence>MVGNDEAKRQSFYVVYIPVDASKDLEEWTVKLPVDKEAQLGCLTERLREHFKSGNTIVSKQQQEETFKQQLLTQLPKGATLTDEMLQMMLQMDSLVDSIPLVLNTPDVKHVGINMYVDDKGTAKALPTNVRASAIAQACGKMLEVKGDAFIGRVFDNDDDFERMDFRLSDVSGDAPWVQTAKLQAAAAAAGNGGAAAGAALARAKAPSKMMLPGSIQRICGGDRCSKNGTLRCSRCKAQFYCSPKCQKADWKLHKLGCTK</sequence>
<name>A0A3M6VAH2_9STRA</name>
<evidence type="ECO:0000313" key="8">
    <source>
        <dbReference type="Proteomes" id="UP000282087"/>
    </source>
</evidence>
<evidence type="ECO:0000256" key="3">
    <source>
        <dbReference type="ARBA" id="ARBA00022833"/>
    </source>
</evidence>
<dbReference type="PROSITE" id="PS01360">
    <property type="entry name" value="ZF_MYND_1"/>
    <property type="match status" value="1"/>
</dbReference>
<keyword evidence="2 4" id="KW-0863">Zinc-finger</keyword>
<dbReference type="GO" id="GO:0008270">
    <property type="term" value="F:zinc ion binding"/>
    <property type="evidence" value="ECO:0007669"/>
    <property type="project" value="UniProtKB-KW"/>
</dbReference>
<dbReference type="VEuPathDB" id="FungiDB:DD237_007058"/>
<comment type="caution">
    <text evidence="6">The sequence shown here is derived from an EMBL/GenBank/DDBJ whole genome shotgun (WGS) entry which is preliminary data.</text>
</comment>
<dbReference type="Proteomes" id="UP000286097">
    <property type="component" value="Unassembled WGS sequence"/>
</dbReference>
<dbReference type="SUPFAM" id="SSF144232">
    <property type="entry name" value="HIT/MYND zinc finger-like"/>
    <property type="match status" value="1"/>
</dbReference>
<dbReference type="InterPro" id="IPR002893">
    <property type="entry name" value="Znf_MYND"/>
</dbReference>
<dbReference type="EMBL" id="QKXF01000315">
    <property type="protein sequence ID" value="RQM12687.1"/>
    <property type="molecule type" value="Genomic_DNA"/>
</dbReference>
<keyword evidence="3" id="KW-0862">Zinc</keyword>
<protein>
    <recommendedName>
        <fullName evidence="5">MYND-type domain-containing protein</fullName>
    </recommendedName>
</protein>
<keyword evidence="8" id="KW-1185">Reference proteome</keyword>